<dbReference type="CDD" id="cd17323">
    <property type="entry name" value="MFS_Tpo1_MDR_like"/>
    <property type="match status" value="1"/>
</dbReference>
<evidence type="ECO:0000256" key="5">
    <source>
        <dbReference type="SAM" id="MobiDB-lite"/>
    </source>
</evidence>
<dbReference type="PANTHER" id="PTHR23502:SF60">
    <property type="entry name" value="MAJOR FACILITATOR SUPERFAMILY (MFS) PROFILE DOMAIN-CONTAINING PROTEIN-RELATED"/>
    <property type="match status" value="1"/>
</dbReference>
<evidence type="ECO:0000256" key="1">
    <source>
        <dbReference type="ARBA" id="ARBA00004141"/>
    </source>
</evidence>
<dbReference type="SUPFAM" id="SSF103473">
    <property type="entry name" value="MFS general substrate transporter"/>
    <property type="match status" value="1"/>
</dbReference>
<keyword evidence="9" id="KW-1185">Reference proteome</keyword>
<dbReference type="AlphaFoldDB" id="A0A2T7A939"/>
<proteinExistence type="predicted"/>
<feature type="compositionally biased region" description="Low complexity" evidence="5">
    <location>
        <begin position="8"/>
        <end position="23"/>
    </location>
</feature>
<dbReference type="InterPro" id="IPR011701">
    <property type="entry name" value="MFS"/>
</dbReference>
<dbReference type="GO" id="GO:0016020">
    <property type="term" value="C:membrane"/>
    <property type="evidence" value="ECO:0007669"/>
    <property type="project" value="UniProtKB-SubCell"/>
</dbReference>
<dbReference type="InterPro" id="IPR036259">
    <property type="entry name" value="MFS_trans_sf"/>
</dbReference>
<sequence length="542" mass="59323">MCSDLNALSGQGQRQSGRGLSQIRSHHLDGQSGCHSQINFEKLGDEGPDAASKDLEAAEPRPQSPPLEREKTRDPNLVTFGGPEDMENPKNWSFKRKWAATAVVSIFTFISPASSAMVAPALGKMAEEFGITEEIEIYMMLSVFVLAYAFGPLVLGPLSEVYGRVPVIQLANIFYLVWNTACGFSQTKTQMIVFRFLSGLGGSAPLAIGGGVLSDLWASEQRGRAMSLYALAPLIGPAAGPIAGGFIAENTTWRWIFYATSILGVLIQILGLFLLRETYPPKILANKTTQLIHETGNQDLYHEHDDPDKTIGKILRISLVRPFKLLGTQVIIQVLAVYMAYLYGLMYLVLSTFPILWEKDYHMSIGIGGLNYLSLGLGFFLGVQICAPLSDKIYIRLKTRNNGKGKPEFRVPLMFVGAVLAPTGLFWYGWSAQHHLHWIMPNIGACIFCAGSIIGHQCIQTYIVDSYTRYAASAIAAAVALRSLAGFGFPLFAPYMYRQLGYGWGNSVLGFSALALGVPAPLLLWRFGSKLRARSTFAAGAR</sequence>
<keyword evidence="2 6" id="KW-0812">Transmembrane</keyword>
<dbReference type="FunFam" id="1.20.1250.20:FF:000011">
    <property type="entry name" value="MFS multidrug transporter, putative"/>
    <property type="match status" value="1"/>
</dbReference>
<dbReference type="STRING" id="42251.A0A2T7A939"/>
<feature type="transmembrane region" description="Helical" evidence="6">
    <location>
        <begin position="135"/>
        <end position="155"/>
    </location>
</feature>
<dbReference type="EMBL" id="NESQ01000002">
    <property type="protein sequence ID" value="PUU84235.1"/>
    <property type="molecule type" value="Genomic_DNA"/>
</dbReference>
<dbReference type="Proteomes" id="UP000244722">
    <property type="component" value="Unassembled WGS sequence"/>
</dbReference>
<feature type="region of interest" description="Disordered" evidence="5">
    <location>
        <begin position="1"/>
        <end position="82"/>
    </location>
</feature>
<feature type="transmembrane region" description="Helical" evidence="6">
    <location>
        <begin position="330"/>
        <end position="350"/>
    </location>
</feature>
<accession>A0A2T7A939</accession>
<feature type="transmembrane region" description="Helical" evidence="6">
    <location>
        <begin position="411"/>
        <end position="430"/>
    </location>
</feature>
<dbReference type="OrthoDB" id="6770063at2759"/>
<feature type="domain" description="Major facilitator superfamily (MFS) profile" evidence="7">
    <location>
        <begin position="100"/>
        <end position="532"/>
    </location>
</feature>
<feature type="transmembrane region" description="Helical" evidence="6">
    <location>
        <begin position="192"/>
        <end position="216"/>
    </location>
</feature>
<keyword evidence="4 6" id="KW-0472">Membrane</keyword>
<keyword evidence="3 6" id="KW-1133">Transmembrane helix</keyword>
<dbReference type="PANTHER" id="PTHR23502">
    <property type="entry name" value="MAJOR FACILITATOR SUPERFAMILY"/>
    <property type="match status" value="1"/>
</dbReference>
<feature type="transmembrane region" description="Helical" evidence="6">
    <location>
        <begin position="255"/>
        <end position="275"/>
    </location>
</feature>
<feature type="transmembrane region" description="Helical" evidence="6">
    <location>
        <begin position="467"/>
        <end position="492"/>
    </location>
</feature>
<evidence type="ECO:0000256" key="3">
    <source>
        <dbReference type="ARBA" id="ARBA00022989"/>
    </source>
</evidence>
<dbReference type="InterPro" id="IPR020846">
    <property type="entry name" value="MFS_dom"/>
</dbReference>
<feature type="transmembrane region" description="Helical" evidence="6">
    <location>
        <begin position="504"/>
        <end position="525"/>
    </location>
</feature>
<name>A0A2T7A939_TUBBO</name>
<evidence type="ECO:0000313" key="8">
    <source>
        <dbReference type="EMBL" id="PUU84235.1"/>
    </source>
</evidence>
<evidence type="ECO:0000256" key="4">
    <source>
        <dbReference type="ARBA" id="ARBA00023136"/>
    </source>
</evidence>
<feature type="transmembrane region" description="Helical" evidence="6">
    <location>
        <begin position="98"/>
        <end position="123"/>
    </location>
</feature>
<gene>
    <name evidence="8" type="ORF">B9Z19DRAFT_1070493</name>
</gene>
<organism evidence="8 9">
    <name type="scientific">Tuber borchii</name>
    <name type="common">White truffle</name>
    <dbReference type="NCBI Taxonomy" id="42251"/>
    <lineage>
        <taxon>Eukaryota</taxon>
        <taxon>Fungi</taxon>
        <taxon>Dikarya</taxon>
        <taxon>Ascomycota</taxon>
        <taxon>Pezizomycotina</taxon>
        <taxon>Pezizomycetes</taxon>
        <taxon>Pezizales</taxon>
        <taxon>Tuberaceae</taxon>
        <taxon>Tuber</taxon>
    </lineage>
</organism>
<evidence type="ECO:0000259" key="7">
    <source>
        <dbReference type="PROSITE" id="PS50850"/>
    </source>
</evidence>
<feature type="transmembrane region" description="Helical" evidence="6">
    <location>
        <begin position="436"/>
        <end position="455"/>
    </location>
</feature>
<comment type="caution">
    <text evidence="8">The sequence shown here is derived from an EMBL/GenBank/DDBJ whole genome shotgun (WGS) entry which is preliminary data.</text>
</comment>
<feature type="transmembrane region" description="Helical" evidence="6">
    <location>
        <begin position="167"/>
        <end position="186"/>
    </location>
</feature>
<comment type="subcellular location">
    <subcellularLocation>
        <location evidence="1">Membrane</location>
        <topology evidence="1">Multi-pass membrane protein</topology>
    </subcellularLocation>
</comment>
<dbReference type="Pfam" id="PF07690">
    <property type="entry name" value="MFS_1"/>
    <property type="match status" value="1"/>
</dbReference>
<feature type="transmembrane region" description="Helical" evidence="6">
    <location>
        <begin position="228"/>
        <end position="249"/>
    </location>
</feature>
<evidence type="ECO:0000256" key="2">
    <source>
        <dbReference type="ARBA" id="ARBA00022692"/>
    </source>
</evidence>
<evidence type="ECO:0000256" key="6">
    <source>
        <dbReference type="SAM" id="Phobius"/>
    </source>
</evidence>
<reference evidence="8 9" key="1">
    <citation type="submission" date="2017-04" db="EMBL/GenBank/DDBJ databases">
        <title>Draft genome sequence of Tuber borchii Vittad., a whitish edible truffle.</title>
        <authorList>
            <consortium name="DOE Joint Genome Institute"/>
            <person name="Murat C."/>
            <person name="Kuo A."/>
            <person name="Barry K.W."/>
            <person name="Clum A."/>
            <person name="Dockter R.B."/>
            <person name="Fauchery L."/>
            <person name="Iotti M."/>
            <person name="Kohler A."/>
            <person name="Labutti K."/>
            <person name="Lindquist E.A."/>
            <person name="Lipzen A."/>
            <person name="Ohm R.A."/>
            <person name="Wang M."/>
            <person name="Grigoriev I.V."/>
            <person name="Zambonelli A."/>
            <person name="Martin F.M."/>
        </authorList>
    </citation>
    <scope>NUCLEOTIDE SEQUENCE [LARGE SCALE GENOMIC DNA]</scope>
    <source>
        <strain evidence="8 9">Tbo3840</strain>
    </source>
</reference>
<dbReference type="PROSITE" id="PS50850">
    <property type="entry name" value="MFS"/>
    <property type="match status" value="1"/>
</dbReference>
<dbReference type="GO" id="GO:0022857">
    <property type="term" value="F:transmembrane transporter activity"/>
    <property type="evidence" value="ECO:0007669"/>
    <property type="project" value="InterPro"/>
</dbReference>
<feature type="transmembrane region" description="Helical" evidence="6">
    <location>
        <begin position="370"/>
        <end position="390"/>
    </location>
</feature>
<dbReference type="Gene3D" id="1.20.1250.20">
    <property type="entry name" value="MFS general substrate transporter like domains"/>
    <property type="match status" value="1"/>
</dbReference>
<evidence type="ECO:0000313" key="9">
    <source>
        <dbReference type="Proteomes" id="UP000244722"/>
    </source>
</evidence>
<protein>
    <submittedName>
        <fullName evidence="8">Major facilitator superfamily domain-containing protein</fullName>
    </submittedName>
</protein>